<evidence type="ECO:0000313" key="6">
    <source>
        <dbReference type="Proteomes" id="UP000261811"/>
    </source>
</evidence>
<evidence type="ECO:0000256" key="3">
    <source>
        <dbReference type="ARBA" id="ARBA00022553"/>
    </source>
</evidence>
<dbReference type="PROSITE" id="PS50075">
    <property type="entry name" value="CARRIER"/>
    <property type="match status" value="1"/>
</dbReference>
<dbReference type="InterPro" id="IPR009081">
    <property type="entry name" value="PP-bd_ACP"/>
</dbReference>
<dbReference type="InterPro" id="IPR036736">
    <property type="entry name" value="ACP-like_sf"/>
</dbReference>
<dbReference type="AlphaFoldDB" id="A0A372JJB4"/>
<dbReference type="SMART" id="SM00823">
    <property type="entry name" value="PKS_PP"/>
    <property type="match status" value="1"/>
</dbReference>
<evidence type="ECO:0000313" key="5">
    <source>
        <dbReference type="EMBL" id="RFU39388.1"/>
    </source>
</evidence>
<dbReference type="InterPro" id="IPR006162">
    <property type="entry name" value="Ppantetheine_attach_site"/>
</dbReference>
<dbReference type="InterPro" id="IPR029058">
    <property type="entry name" value="AB_hydrolase_fold"/>
</dbReference>
<dbReference type="InterPro" id="IPR045851">
    <property type="entry name" value="AMP-bd_C_sf"/>
</dbReference>
<dbReference type="InterPro" id="IPR020806">
    <property type="entry name" value="PKS_PP-bd"/>
</dbReference>
<dbReference type="GO" id="GO:0044550">
    <property type="term" value="P:secondary metabolite biosynthetic process"/>
    <property type="evidence" value="ECO:0007669"/>
    <property type="project" value="TreeGrafter"/>
</dbReference>
<gene>
    <name evidence="5" type="ORF">DZF91_22660</name>
</gene>
<name>A0A372JJB4_9ACTN</name>
<dbReference type="Pfam" id="PF00550">
    <property type="entry name" value="PP-binding"/>
    <property type="match status" value="1"/>
</dbReference>
<organism evidence="5 6">
    <name type="scientific">Actinomadura logoneensis</name>
    <dbReference type="NCBI Taxonomy" id="2293572"/>
    <lineage>
        <taxon>Bacteria</taxon>
        <taxon>Bacillati</taxon>
        <taxon>Actinomycetota</taxon>
        <taxon>Actinomycetes</taxon>
        <taxon>Streptosporangiales</taxon>
        <taxon>Thermomonosporaceae</taxon>
        <taxon>Actinomadura</taxon>
    </lineage>
</organism>
<dbReference type="Proteomes" id="UP000261811">
    <property type="component" value="Unassembled WGS sequence"/>
</dbReference>
<dbReference type="GO" id="GO:0043041">
    <property type="term" value="P:amino acid activation for nonribosomal peptide biosynthetic process"/>
    <property type="evidence" value="ECO:0007669"/>
    <property type="project" value="TreeGrafter"/>
</dbReference>
<dbReference type="GO" id="GO:0031177">
    <property type="term" value="F:phosphopantetheine binding"/>
    <property type="evidence" value="ECO:0007669"/>
    <property type="project" value="InterPro"/>
</dbReference>
<keyword evidence="3" id="KW-0597">Phosphoprotein</keyword>
<proteinExistence type="predicted"/>
<sequence>RETFAALAAQAPSATLAAASRSAAAPVKRLVAYVVPAPGAVLDPEELRAHVREHLPEAMVPAAVVVMDELPLTPNGKVDTKALPKPVLTVPLREYRAPRDDREAAVAAIFADLLGVDRAGIDDDFFDLGGDSLIAMRVAGRVRRALGVELPVRALFEAPTVAALAARVAALAEA</sequence>
<dbReference type="SUPFAM" id="SSF47336">
    <property type="entry name" value="ACP-like"/>
    <property type="match status" value="1"/>
</dbReference>
<evidence type="ECO:0000256" key="1">
    <source>
        <dbReference type="ARBA" id="ARBA00001957"/>
    </source>
</evidence>
<feature type="domain" description="Carrier" evidence="4">
    <location>
        <begin position="97"/>
        <end position="172"/>
    </location>
</feature>
<dbReference type="SMART" id="SM01294">
    <property type="entry name" value="PKS_PP_betabranch"/>
    <property type="match status" value="1"/>
</dbReference>
<dbReference type="PROSITE" id="PS00012">
    <property type="entry name" value="PHOSPHOPANTETHEINE"/>
    <property type="match status" value="1"/>
</dbReference>
<dbReference type="SUPFAM" id="SSF56801">
    <property type="entry name" value="Acetyl-CoA synthetase-like"/>
    <property type="match status" value="1"/>
</dbReference>
<dbReference type="RefSeq" id="WP_147341270.1">
    <property type="nucleotide sequence ID" value="NZ_QURH01000350.1"/>
</dbReference>
<dbReference type="PANTHER" id="PTHR45527">
    <property type="entry name" value="NONRIBOSOMAL PEPTIDE SYNTHETASE"/>
    <property type="match status" value="1"/>
</dbReference>
<reference evidence="5 6" key="1">
    <citation type="submission" date="2018-08" db="EMBL/GenBank/DDBJ databases">
        <title>Actinomadura jelena sp. nov., a novel Actinomycete isolated from soil in Chad.</title>
        <authorList>
            <person name="Shi L."/>
        </authorList>
    </citation>
    <scope>NUCLEOTIDE SEQUENCE [LARGE SCALE GENOMIC DNA]</scope>
    <source>
        <strain evidence="5 6">NEAU-G17</strain>
    </source>
</reference>
<dbReference type="OrthoDB" id="2472181at2"/>
<feature type="non-terminal residue" evidence="5">
    <location>
        <position position="1"/>
    </location>
</feature>
<dbReference type="FunFam" id="1.10.1200.10:FF:000016">
    <property type="entry name" value="Non-ribosomal peptide synthase"/>
    <property type="match status" value="1"/>
</dbReference>
<keyword evidence="2" id="KW-0596">Phosphopantetheine</keyword>
<dbReference type="InterPro" id="IPR025110">
    <property type="entry name" value="AMP-bd_C"/>
</dbReference>
<dbReference type="Gene3D" id="3.40.50.1820">
    <property type="entry name" value="alpha/beta hydrolase"/>
    <property type="match status" value="1"/>
</dbReference>
<protein>
    <recommendedName>
        <fullName evidence="4">Carrier domain-containing protein</fullName>
    </recommendedName>
</protein>
<dbReference type="PANTHER" id="PTHR45527:SF1">
    <property type="entry name" value="FATTY ACID SYNTHASE"/>
    <property type="match status" value="1"/>
</dbReference>
<keyword evidence="6" id="KW-1185">Reference proteome</keyword>
<evidence type="ECO:0000259" key="4">
    <source>
        <dbReference type="PROSITE" id="PS50075"/>
    </source>
</evidence>
<dbReference type="Pfam" id="PF13193">
    <property type="entry name" value="AMP-binding_C"/>
    <property type="match status" value="1"/>
</dbReference>
<dbReference type="GO" id="GO:0005737">
    <property type="term" value="C:cytoplasm"/>
    <property type="evidence" value="ECO:0007669"/>
    <property type="project" value="TreeGrafter"/>
</dbReference>
<dbReference type="EMBL" id="QURH01000350">
    <property type="protein sequence ID" value="RFU39388.1"/>
    <property type="molecule type" value="Genomic_DNA"/>
</dbReference>
<dbReference type="Gene3D" id="3.30.300.30">
    <property type="match status" value="1"/>
</dbReference>
<comment type="caution">
    <text evidence="5">The sequence shown here is derived from an EMBL/GenBank/DDBJ whole genome shotgun (WGS) entry which is preliminary data.</text>
</comment>
<evidence type="ECO:0000256" key="2">
    <source>
        <dbReference type="ARBA" id="ARBA00022450"/>
    </source>
</evidence>
<accession>A0A372JJB4</accession>
<feature type="non-terminal residue" evidence="5">
    <location>
        <position position="174"/>
    </location>
</feature>
<dbReference type="GO" id="GO:0072330">
    <property type="term" value="P:monocarboxylic acid biosynthetic process"/>
    <property type="evidence" value="ECO:0007669"/>
    <property type="project" value="UniProtKB-ARBA"/>
</dbReference>
<comment type="cofactor">
    <cofactor evidence="1">
        <name>pantetheine 4'-phosphate</name>
        <dbReference type="ChEBI" id="CHEBI:47942"/>
    </cofactor>
</comment>